<organism evidence="1 2">
    <name type="scientific">Rhizopogon vesiculosus</name>
    <dbReference type="NCBI Taxonomy" id="180088"/>
    <lineage>
        <taxon>Eukaryota</taxon>
        <taxon>Fungi</taxon>
        <taxon>Dikarya</taxon>
        <taxon>Basidiomycota</taxon>
        <taxon>Agaricomycotina</taxon>
        <taxon>Agaricomycetes</taxon>
        <taxon>Agaricomycetidae</taxon>
        <taxon>Boletales</taxon>
        <taxon>Suillineae</taxon>
        <taxon>Rhizopogonaceae</taxon>
        <taxon>Rhizopogon</taxon>
    </lineage>
</organism>
<protein>
    <submittedName>
        <fullName evidence="1">Uncharacterized protein</fullName>
    </submittedName>
</protein>
<reference evidence="1 2" key="1">
    <citation type="submission" date="2016-03" db="EMBL/GenBank/DDBJ databases">
        <title>Comparative genomics of the ectomycorrhizal sister species Rhizopogon vinicolor and Rhizopogon vesiculosus (Basidiomycota: Boletales) reveals a divergence of the mating type B locus.</title>
        <authorList>
            <person name="Mujic A.B."/>
            <person name="Kuo A."/>
            <person name="Tritt A."/>
            <person name="Lipzen A."/>
            <person name="Chen C."/>
            <person name="Johnson J."/>
            <person name="Sharma A."/>
            <person name="Barry K."/>
            <person name="Grigoriev I.V."/>
            <person name="Spatafora J.W."/>
        </authorList>
    </citation>
    <scope>NUCLEOTIDE SEQUENCE [LARGE SCALE GENOMIC DNA]</scope>
    <source>
        <strain evidence="1 2">AM-OR11-056</strain>
    </source>
</reference>
<dbReference type="Proteomes" id="UP000183567">
    <property type="component" value="Unassembled WGS sequence"/>
</dbReference>
<comment type="caution">
    <text evidence="1">The sequence shown here is derived from an EMBL/GenBank/DDBJ whole genome shotgun (WGS) entry which is preliminary data.</text>
</comment>
<accession>A0A1J8QS04</accession>
<keyword evidence="2" id="KW-1185">Reference proteome</keyword>
<dbReference type="AlphaFoldDB" id="A0A1J8QS04"/>
<gene>
    <name evidence="1" type="ORF">AZE42_03938</name>
</gene>
<sequence>MPDCIYHQSDYIASEEDGRRPHSLFFCLNWFQKKEKKPDPPHQVYDVDLIKAEQRKILSMFLHLPGTTAHSSSNGLLMQLSSLSQRQDHPALRKLENTRRHSLLSFITVAPLLSHCAPSWK</sequence>
<evidence type="ECO:0000313" key="2">
    <source>
        <dbReference type="Proteomes" id="UP000183567"/>
    </source>
</evidence>
<evidence type="ECO:0000313" key="1">
    <source>
        <dbReference type="EMBL" id="OJA12202.1"/>
    </source>
</evidence>
<name>A0A1J8QS04_9AGAM</name>
<proteinExistence type="predicted"/>
<dbReference type="EMBL" id="LVVM01004788">
    <property type="protein sequence ID" value="OJA12202.1"/>
    <property type="molecule type" value="Genomic_DNA"/>
</dbReference>